<sequence length="294" mass="32816">MIPRSVGKSTSTLQAHPGLQNGLQDKRADVLLRVLQTIKTIQPLTFALENVKPLARHKKFKLLFDFILAFLRSIEDANGEKVYQVECKADPSMKWQWPARIPCRSVSSLLDCTDVSDLHHGVTTEKGKARVQQHLVSVAKMIQDSILKCSATKASQDAVWCADVGCSLKRGATALPEKSPTLTHSRCKSGGHMLLPTQRYMTLNEIEELQGFPGRHLRIPTGVSKKKYAGMLGNVFTVSVIGRVALILLKMVGKVPPEHFDPWAMPSMKHDFVDYSRFSGMKRRCVRRDGHTDS</sequence>
<name>A0A9P1BXV8_9DINO</name>
<dbReference type="SUPFAM" id="SSF53335">
    <property type="entry name" value="S-adenosyl-L-methionine-dependent methyltransferases"/>
    <property type="match status" value="1"/>
</dbReference>
<dbReference type="InterPro" id="IPR029063">
    <property type="entry name" value="SAM-dependent_MTases_sf"/>
</dbReference>
<keyword evidence="1 5" id="KW-0489">Methyltransferase</keyword>
<dbReference type="EMBL" id="CAMXCT030000547">
    <property type="protein sequence ID" value="CAL4767573.1"/>
    <property type="molecule type" value="Genomic_DNA"/>
</dbReference>
<evidence type="ECO:0000313" key="3">
    <source>
        <dbReference type="EMBL" id="CAI3980261.1"/>
    </source>
</evidence>
<proteinExistence type="predicted"/>
<evidence type="ECO:0000313" key="5">
    <source>
        <dbReference type="EMBL" id="CAL4767573.1"/>
    </source>
</evidence>
<evidence type="ECO:0000256" key="2">
    <source>
        <dbReference type="ARBA" id="ARBA00022679"/>
    </source>
</evidence>
<protein>
    <submittedName>
        <fullName evidence="5">Modification methylase Bsp6I</fullName>
    </submittedName>
</protein>
<reference evidence="3" key="1">
    <citation type="submission" date="2022-10" db="EMBL/GenBank/DDBJ databases">
        <authorList>
            <person name="Chen Y."/>
            <person name="Dougan E. K."/>
            <person name="Chan C."/>
            <person name="Rhodes N."/>
            <person name="Thang M."/>
        </authorList>
    </citation>
    <scope>NUCLEOTIDE SEQUENCE</scope>
</reference>
<accession>A0A9P1BXV8</accession>
<dbReference type="GO" id="GO:0032259">
    <property type="term" value="P:methylation"/>
    <property type="evidence" value="ECO:0007669"/>
    <property type="project" value="UniProtKB-KW"/>
</dbReference>
<keyword evidence="6" id="KW-1185">Reference proteome</keyword>
<gene>
    <name evidence="3" type="ORF">C1SCF055_LOCUS8150</name>
</gene>
<dbReference type="GO" id="GO:0008168">
    <property type="term" value="F:methyltransferase activity"/>
    <property type="evidence" value="ECO:0007669"/>
    <property type="project" value="UniProtKB-KW"/>
</dbReference>
<organism evidence="3">
    <name type="scientific">Cladocopium goreaui</name>
    <dbReference type="NCBI Taxonomy" id="2562237"/>
    <lineage>
        <taxon>Eukaryota</taxon>
        <taxon>Sar</taxon>
        <taxon>Alveolata</taxon>
        <taxon>Dinophyceae</taxon>
        <taxon>Suessiales</taxon>
        <taxon>Symbiodiniaceae</taxon>
        <taxon>Cladocopium</taxon>
    </lineage>
</organism>
<evidence type="ECO:0000313" key="4">
    <source>
        <dbReference type="EMBL" id="CAL1133636.1"/>
    </source>
</evidence>
<dbReference type="Proteomes" id="UP001152797">
    <property type="component" value="Unassembled WGS sequence"/>
</dbReference>
<dbReference type="Gene3D" id="3.40.50.150">
    <property type="entry name" value="Vaccinia Virus protein VP39"/>
    <property type="match status" value="1"/>
</dbReference>
<evidence type="ECO:0000256" key="1">
    <source>
        <dbReference type="ARBA" id="ARBA00022603"/>
    </source>
</evidence>
<comment type="caution">
    <text evidence="3">The sequence shown here is derived from an EMBL/GenBank/DDBJ whole genome shotgun (WGS) entry which is preliminary data.</text>
</comment>
<keyword evidence="2" id="KW-0808">Transferase</keyword>
<dbReference type="EMBL" id="CAMXCT010000547">
    <property type="protein sequence ID" value="CAI3980261.1"/>
    <property type="molecule type" value="Genomic_DNA"/>
</dbReference>
<dbReference type="Pfam" id="PF00145">
    <property type="entry name" value="DNA_methylase"/>
    <property type="match status" value="1"/>
</dbReference>
<evidence type="ECO:0000313" key="6">
    <source>
        <dbReference type="Proteomes" id="UP001152797"/>
    </source>
</evidence>
<dbReference type="EMBL" id="CAMXCT020000547">
    <property type="protein sequence ID" value="CAL1133636.1"/>
    <property type="molecule type" value="Genomic_DNA"/>
</dbReference>
<dbReference type="InterPro" id="IPR001525">
    <property type="entry name" value="C5_MeTfrase"/>
</dbReference>
<reference evidence="4" key="2">
    <citation type="submission" date="2024-04" db="EMBL/GenBank/DDBJ databases">
        <authorList>
            <person name="Chen Y."/>
            <person name="Shah S."/>
            <person name="Dougan E. K."/>
            <person name="Thang M."/>
            <person name="Chan C."/>
        </authorList>
    </citation>
    <scope>NUCLEOTIDE SEQUENCE [LARGE SCALE GENOMIC DNA]</scope>
</reference>
<dbReference type="AlphaFoldDB" id="A0A9P1BXV8"/>